<keyword evidence="3" id="KW-1185">Reference proteome</keyword>
<proteinExistence type="predicted"/>
<name>A0A0E9NBI6_SAICN</name>
<dbReference type="AlphaFoldDB" id="A0A0E9NBI6"/>
<gene>
    <name evidence="2" type="ORF">G7K_1268-t1</name>
</gene>
<dbReference type="RefSeq" id="XP_019026335.1">
    <property type="nucleotide sequence ID" value="XM_019169086.1"/>
</dbReference>
<dbReference type="InterPro" id="IPR050266">
    <property type="entry name" value="AB_hydrolase_sf"/>
</dbReference>
<accession>A0A0E9NBI6</accession>
<evidence type="ECO:0000259" key="1">
    <source>
        <dbReference type="Pfam" id="PF12697"/>
    </source>
</evidence>
<reference evidence="2 3" key="2">
    <citation type="journal article" date="2014" name="J. Gen. Appl. Microbiol.">
        <title>The early diverging ascomycetous budding yeast Saitoella complicata has three histone deacetylases belonging to the Clr6, Hos2, and Rpd3 lineages.</title>
        <authorList>
            <person name="Nishida H."/>
            <person name="Matsumoto T."/>
            <person name="Kondo S."/>
            <person name="Hamamoto M."/>
            <person name="Yoshikawa H."/>
        </authorList>
    </citation>
    <scope>NUCLEOTIDE SEQUENCE [LARGE SCALE GENOMIC DNA]</scope>
    <source>
        <strain evidence="2 3">NRRL Y-17804</strain>
    </source>
</reference>
<dbReference type="SUPFAM" id="SSF53474">
    <property type="entry name" value="alpha/beta-Hydrolases"/>
    <property type="match status" value="1"/>
</dbReference>
<reference evidence="2 3" key="3">
    <citation type="journal article" date="2015" name="Genome Announc.">
        <title>Draft Genome Sequence of the Archiascomycetous Yeast Saitoella complicata.</title>
        <authorList>
            <person name="Yamauchi K."/>
            <person name="Kondo S."/>
            <person name="Hamamoto M."/>
            <person name="Takahashi Y."/>
            <person name="Ogura Y."/>
            <person name="Hayashi T."/>
            <person name="Nishida H."/>
        </authorList>
    </citation>
    <scope>NUCLEOTIDE SEQUENCE [LARGE SCALE GENOMIC DNA]</scope>
    <source>
        <strain evidence="2 3">NRRL Y-17804</strain>
    </source>
</reference>
<organism evidence="2 3">
    <name type="scientific">Saitoella complicata (strain BCRC 22490 / CBS 7301 / JCM 7358 / NBRC 10748 / NRRL Y-17804)</name>
    <dbReference type="NCBI Taxonomy" id="698492"/>
    <lineage>
        <taxon>Eukaryota</taxon>
        <taxon>Fungi</taxon>
        <taxon>Dikarya</taxon>
        <taxon>Ascomycota</taxon>
        <taxon>Taphrinomycotina</taxon>
        <taxon>Taphrinomycotina incertae sedis</taxon>
        <taxon>Saitoella</taxon>
    </lineage>
</organism>
<dbReference type="Pfam" id="PF12697">
    <property type="entry name" value="Abhydrolase_6"/>
    <property type="match status" value="1"/>
</dbReference>
<dbReference type="InterPro" id="IPR000073">
    <property type="entry name" value="AB_hydrolase_1"/>
</dbReference>
<dbReference type="EMBL" id="BACD03000007">
    <property type="protein sequence ID" value="GAO47056.1"/>
    <property type="molecule type" value="Genomic_DNA"/>
</dbReference>
<feature type="domain" description="AB hydrolase-1" evidence="1">
    <location>
        <begin position="95"/>
        <end position="373"/>
    </location>
</feature>
<dbReference type="GO" id="GO:0016020">
    <property type="term" value="C:membrane"/>
    <property type="evidence" value="ECO:0007669"/>
    <property type="project" value="TreeGrafter"/>
</dbReference>
<dbReference type="OMA" id="DWAHKLH"/>
<evidence type="ECO:0000313" key="3">
    <source>
        <dbReference type="Proteomes" id="UP000033140"/>
    </source>
</evidence>
<evidence type="ECO:0000313" key="2">
    <source>
        <dbReference type="EMBL" id="GAO47056.1"/>
    </source>
</evidence>
<dbReference type="STRING" id="698492.A0A0E9NBI6"/>
<comment type="caution">
    <text evidence="2">The sequence shown here is derived from an EMBL/GenBank/DDBJ whole genome shotgun (WGS) entry which is preliminary data.</text>
</comment>
<sequence length="399" mass="44596">MDLLNHLQDLSLPPLKPFLTVGLPVIFGTLLIRSRFPLDPAYHTEPAVSPRVTLTKEERDASPYPENFFEGGRYVETPYGTIRTYEFGNAEGPRILLIHGITSPSPCFHALAMELAPTHRILTLDLPGRGYSDAPIDLPYDDRFYTSIILNVLTSVGWVSSTNNDAKDPISVLGYSMGGPIATALVRFMPQLFTNPSTGTTGKLILVAPAGLLHRKSLSLFSRLAISSLLPVAAVTAIQRFFRLRYPQKVEESRLLHPRTLKEKQDAADAYREDEDKWWDIDAISYFQSLTHSGFARAFTSSYRHAPLFNQHDRLFRHPNIQNPKLKVLSIWGAEDAIVPLKSAEEMRECVPKAGVLVFEGAGHDVVRSRAREMTPVVKRFLDGEEVAGGEVEGARWME</sequence>
<dbReference type="Proteomes" id="UP000033140">
    <property type="component" value="Unassembled WGS sequence"/>
</dbReference>
<dbReference type="InterPro" id="IPR029058">
    <property type="entry name" value="AB_hydrolase_fold"/>
</dbReference>
<dbReference type="Gene3D" id="3.40.50.1820">
    <property type="entry name" value="alpha/beta hydrolase"/>
    <property type="match status" value="1"/>
</dbReference>
<dbReference type="PANTHER" id="PTHR43798">
    <property type="entry name" value="MONOACYLGLYCEROL LIPASE"/>
    <property type="match status" value="1"/>
</dbReference>
<dbReference type="OrthoDB" id="408373at2759"/>
<protein>
    <recommendedName>
        <fullName evidence="1">AB hydrolase-1 domain-containing protein</fullName>
    </recommendedName>
</protein>
<dbReference type="PANTHER" id="PTHR43798:SF33">
    <property type="entry name" value="HYDROLASE, PUTATIVE (AFU_ORTHOLOGUE AFUA_2G14860)-RELATED"/>
    <property type="match status" value="1"/>
</dbReference>
<reference evidence="2 3" key="1">
    <citation type="journal article" date="2011" name="J. Gen. Appl. Microbiol.">
        <title>Draft genome sequencing of the enigmatic yeast Saitoella complicata.</title>
        <authorList>
            <person name="Nishida H."/>
            <person name="Hamamoto M."/>
            <person name="Sugiyama J."/>
        </authorList>
    </citation>
    <scope>NUCLEOTIDE SEQUENCE [LARGE SCALE GENOMIC DNA]</scope>
    <source>
        <strain evidence="2 3">NRRL Y-17804</strain>
    </source>
</reference>